<organism evidence="1 2">
    <name type="scientific">Meganyctiphanes norvegica</name>
    <name type="common">Northern krill</name>
    <name type="synonym">Thysanopoda norvegica</name>
    <dbReference type="NCBI Taxonomy" id="48144"/>
    <lineage>
        <taxon>Eukaryota</taxon>
        <taxon>Metazoa</taxon>
        <taxon>Ecdysozoa</taxon>
        <taxon>Arthropoda</taxon>
        <taxon>Crustacea</taxon>
        <taxon>Multicrustacea</taxon>
        <taxon>Malacostraca</taxon>
        <taxon>Eumalacostraca</taxon>
        <taxon>Eucarida</taxon>
        <taxon>Euphausiacea</taxon>
        <taxon>Euphausiidae</taxon>
        <taxon>Meganyctiphanes</taxon>
    </lineage>
</organism>
<evidence type="ECO:0000313" key="2">
    <source>
        <dbReference type="Proteomes" id="UP001497623"/>
    </source>
</evidence>
<evidence type="ECO:0000313" key="1">
    <source>
        <dbReference type="EMBL" id="CAL4206622.1"/>
    </source>
</evidence>
<reference evidence="1 2" key="1">
    <citation type="submission" date="2024-05" db="EMBL/GenBank/DDBJ databases">
        <authorList>
            <person name="Wallberg A."/>
        </authorList>
    </citation>
    <scope>NUCLEOTIDE SEQUENCE [LARGE SCALE GENOMIC DNA]</scope>
</reference>
<dbReference type="Proteomes" id="UP001497623">
    <property type="component" value="Unassembled WGS sequence"/>
</dbReference>
<sequence length="118" mass="13962">LLGKGFKNYAQLFQLKKFEEWMPECVIPSNSFHLSLDRVEPVQHASLLDFNRYLLTMTVEHGKYKWTINKKLTNVMALNLKLMQFKAKIKLPAASRDERLRRKSVRIQIQEVEMHTDT</sequence>
<accession>A0AAV2SLB4</accession>
<protein>
    <submittedName>
        <fullName evidence="1">Uncharacterized protein</fullName>
    </submittedName>
</protein>
<dbReference type="AlphaFoldDB" id="A0AAV2SLB4"/>
<proteinExistence type="predicted"/>
<dbReference type="EMBL" id="CAXKWB010082102">
    <property type="protein sequence ID" value="CAL4206622.1"/>
    <property type="molecule type" value="Genomic_DNA"/>
</dbReference>
<name>A0AAV2SLB4_MEGNR</name>
<gene>
    <name evidence="1" type="ORF">MNOR_LOCUS38022</name>
</gene>
<feature type="non-terminal residue" evidence="1">
    <location>
        <position position="118"/>
    </location>
</feature>
<comment type="caution">
    <text evidence="1">The sequence shown here is derived from an EMBL/GenBank/DDBJ whole genome shotgun (WGS) entry which is preliminary data.</text>
</comment>
<keyword evidence="2" id="KW-1185">Reference proteome</keyword>
<feature type="non-terminal residue" evidence="1">
    <location>
        <position position="1"/>
    </location>
</feature>